<dbReference type="GO" id="GO:0000976">
    <property type="term" value="F:transcription cis-regulatory region binding"/>
    <property type="evidence" value="ECO:0007669"/>
    <property type="project" value="TreeGrafter"/>
</dbReference>
<dbReference type="PANTHER" id="PTHR47894">
    <property type="entry name" value="HTH-TYPE TRANSCRIPTIONAL REGULATOR GADX"/>
    <property type="match status" value="1"/>
</dbReference>
<dbReference type="PROSITE" id="PS01124">
    <property type="entry name" value="HTH_ARAC_FAMILY_2"/>
    <property type="match status" value="1"/>
</dbReference>
<protein>
    <submittedName>
        <fullName evidence="5">AraC-like DNA-binding protein</fullName>
    </submittedName>
</protein>
<dbReference type="Gene3D" id="1.10.10.60">
    <property type="entry name" value="Homeodomain-like"/>
    <property type="match status" value="1"/>
</dbReference>
<feature type="domain" description="HTH araC/xylS-type" evidence="4">
    <location>
        <begin position="248"/>
        <end position="346"/>
    </location>
</feature>
<evidence type="ECO:0000313" key="5">
    <source>
        <dbReference type="EMBL" id="MBB3047402.1"/>
    </source>
</evidence>
<gene>
    <name evidence="5" type="ORF">FHR99_001638</name>
</gene>
<dbReference type="Pfam" id="PF12833">
    <property type="entry name" value="HTH_18"/>
    <property type="match status" value="1"/>
</dbReference>
<organism evidence="5 6">
    <name type="scientific">Litorivivens lipolytica</name>
    <dbReference type="NCBI Taxonomy" id="1524264"/>
    <lineage>
        <taxon>Bacteria</taxon>
        <taxon>Pseudomonadati</taxon>
        <taxon>Pseudomonadota</taxon>
        <taxon>Gammaproteobacteria</taxon>
        <taxon>Litorivivens</taxon>
    </lineage>
</organism>
<dbReference type="Proteomes" id="UP000537130">
    <property type="component" value="Unassembled WGS sequence"/>
</dbReference>
<evidence type="ECO:0000259" key="4">
    <source>
        <dbReference type="PROSITE" id="PS01124"/>
    </source>
</evidence>
<name>A0A7W4Z5S3_9GAMM</name>
<evidence type="ECO:0000256" key="1">
    <source>
        <dbReference type="ARBA" id="ARBA00023015"/>
    </source>
</evidence>
<dbReference type="AlphaFoldDB" id="A0A7W4Z5S3"/>
<dbReference type="InterPro" id="IPR032687">
    <property type="entry name" value="AraC-type_N"/>
</dbReference>
<dbReference type="InterPro" id="IPR018060">
    <property type="entry name" value="HTH_AraC"/>
</dbReference>
<comment type="caution">
    <text evidence="5">The sequence shown here is derived from an EMBL/GenBank/DDBJ whole genome shotgun (WGS) entry which is preliminary data.</text>
</comment>
<accession>A0A7W4Z5S3</accession>
<dbReference type="InterPro" id="IPR020449">
    <property type="entry name" value="Tscrpt_reg_AraC-type_HTH"/>
</dbReference>
<dbReference type="GO" id="GO:0005829">
    <property type="term" value="C:cytosol"/>
    <property type="evidence" value="ECO:0007669"/>
    <property type="project" value="TreeGrafter"/>
</dbReference>
<dbReference type="Pfam" id="PF12625">
    <property type="entry name" value="Arabinose_bd"/>
    <property type="match status" value="1"/>
</dbReference>
<dbReference type="PRINTS" id="PR00032">
    <property type="entry name" value="HTHARAC"/>
</dbReference>
<reference evidence="5 6" key="1">
    <citation type="submission" date="2020-08" db="EMBL/GenBank/DDBJ databases">
        <title>Genomic Encyclopedia of Type Strains, Phase III (KMG-III): the genomes of soil and plant-associated and newly described type strains.</title>
        <authorList>
            <person name="Whitman W."/>
        </authorList>
    </citation>
    <scope>NUCLEOTIDE SEQUENCE [LARGE SCALE GENOMIC DNA]</scope>
    <source>
        <strain evidence="5 6">CECT 8654</strain>
    </source>
</reference>
<keyword evidence="3" id="KW-0804">Transcription</keyword>
<evidence type="ECO:0000256" key="2">
    <source>
        <dbReference type="ARBA" id="ARBA00023125"/>
    </source>
</evidence>
<dbReference type="SMART" id="SM00342">
    <property type="entry name" value="HTH_ARAC"/>
    <property type="match status" value="1"/>
</dbReference>
<dbReference type="EMBL" id="JACHWY010000001">
    <property type="protein sequence ID" value="MBB3047402.1"/>
    <property type="molecule type" value="Genomic_DNA"/>
</dbReference>
<evidence type="ECO:0000256" key="3">
    <source>
        <dbReference type="ARBA" id="ARBA00023163"/>
    </source>
</evidence>
<keyword evidence="1" id="KW-0805">Transcription regulation</keyword>
<dbReference type="GO" id="GO:0003700">
    <property type="term" value="F:DNA-binding transcription factor activity"/>
    <property type="evidence" value="ECO:0007669"/>
    <property type="project" value="InterPro"/>
</dbReference>
<dbReference type="SUPFAM" id="SSF46689">
    <property type="entry name" value="Homeodomain-like"/>
    <property type="match status" value="1"/>
</dbReference>
<evidence type="ECO:0000313" key="6">
    <source>
        <dbReference type="Proteomes" id="UP000537130"/>
    </source>
</evidence>
<keyword evidence="6" id="KW-1185">Reference proteome</keyword>
<proteinExistence type="predicted"/>
<dbReference type="InterPro" id="IPR009057">
    <property type="entry name" value="Homeodomain-like_sf"/>
</dbReference>
<dbReference type="PANTHER" id="PTHR47894:SF1">
    <property type="entry name" value="HTH-TYPE TRANSCRIPTIONAL REGULATOR VQSM"/>
    <property type="match status" value="1"/>
</dbReference>
<sequence length="346" mass="38843">MSDRELAGERVAASFVKAVLVQARHYGCDVGELIAAAGLDENPLGVEQPQSVTVEQYSRLCVALFRSIGDESGGFLPGVNTPLGGTRMLAYSMIGCRNLEQALRRAMDFNATCRERGDGRAEHELQHDPAAKTVRLSYLSGADVQPGMQVSVLYSLAIWVRFCSWLIDQPIELLQAGCADGEPSRRRGLDHFFHCPVHFGESSNWVEFADSVLRKPIARSESDLERFLKLAPYHVVIKPMVSDGGIAARIRELLGDDFRRELPAFDELARQLNMSERTLRRRLDREGTSYQRIKDQLRREEAIAFLRNPELTVSDVAELLGFSDPSAFHRSFKRWTGRSPGDYRLS</sequence>
<keyword evidence="2 5" id="KW-0238">DNA-binding</keyword>